<proteinExistence type="predicted"/>
<evidence type="ECO:0000313" key="1">
    <source>
        <dbReference type="EMBL" id="GJH17188.1"/>
    </source>
</evidence>
<evidence type="ECO:0000313" key="2">
    <source>
        <dbReference type="Proteomes" id="UP001055013"/>
    </source>
</evidence>
<dbReference type="EMBL" id="BPUR01000005">
    <property type="protein sequence ID" value="GJH17188.1"/>
    <property type="molecule type" value="Genomic_DNA"/>
</dbReference>
<name>A0ACB5QQE6_9BURK</name>
<reference evidence="1" key="1">
    <citation type="submission" date="2021-09" db="EMBL/GenBank/DDBJ databases">
        <title>Isolation and characterization of 3-chlorobenzoate degrading bacteria from soils in Shizuoka.</title>
        <authorList>
            <person name="Ifat A."/>
            <person name="Ogawa N."/>
            <person name="Kimbara K."/>
            <person name="Moriuchi R."/>
            <person name="Dohra H."/>
            <person name="Shintani M."/>
        </authorList>
    </citation>
    <scope>NUCLEOTIDE SEQUENCE</scope>
    <source>
        <strain evidence="1">19CS2-2</strain>
    </source>
</reference>
<protein>
    <submittedName>
        <fullName evidence="1">Uncharacterized protein</fullName>
    </submittedName>
</protein>
<comment type="caution">
    <text evidence="1">The sequence shown here is derived from an EMBL/GenBank/DDBJ whole genome shotgun (WGS) entry which is preliminary data.</text>
</comment>
<organism evidence="1 2">
    <name type="scientific">Caballeronia novacaledonica</name>
    <dbReference type="NCBI Taxonomy" id="1544861"/>
    <lineage>
        <taxon>Bacteria</taxon>
        <taxon>Pseudomonadati</taxon>
        <taxon>Pseudomonadota</taxon>
        <taxon>Betaproteobacteria</taxon>
        <taxon>Burkholderiales</taxon>
        <taxon>Burkholderiaceae</taxon>
        <taxon>Caballeronia</taxon>
    </lineage>
</organism>
<dbReference type="Proteomes" id="UP001055013">
    <property type="component" value="Unassembled WGS sequence"/>
</dbReference>
<sequence>MYVDFDSTLHPGAVYTKRGIGPYLFNCPGHHLFEHAPLLDKMLSEYPMVRIVLSTSWVTTYRGSIARVSGHLPPGLRRRVVGATFHSRMDREAFTAESRGIQIWSDVLRRKPERWLAIDDEIEGWPTWCIDRLVATDEMLGISEPAVRIKLADKLKSTFG</sequence>
<gene>
    <name evidence="1" type="ORF">CBA19CS22_11620</name>
</gene>
<accession>A0ACB5QQE6</accession>
<keyword evidence="2" id="KW-1185">Reference proteome</keyword>